<proteinExistence type="predicted"/>
<comment type="caution">
    <text evidence="1">The sequence shown here is derived from an EMBL/GenBank/DDBJ whole genome shotgun (WGS) entry which is preliminary data.</text>
</comment>
<evidence type="ECO:0000313" key="1">
    <source>
        <dbReference type="EMBL" id="GFO22637.1"/>
    </source>
</evidence>
<name>A0AAV4BUF9_9GAST</name>
<sequence>MPSSQMNQCPKQHRNKQGFRNLGNLINRLFDFDDYDFSAGKSCVASDLHDNYRTITQPPPGLSRPGEWI</sequence>
<accession>A0AAV4BUF9</accession>
<protein>
    <submittedName>
        <fullName evidence="1">Uncharacterized protein</fullName>
    </submittedName>
</protein>
<dbReference type="Proteomes" id="UP000735302">
    <property type="component" value="Unassembled WGS sequence"/>
</dbReference>
<organism evidence="1 2">
    <name type="scientific">Plakobranchus ocellatus</name>
    <dbReference type="NCBI Taxonomy" id="259542"/>
    <lineage>
        <taxon>Eukaryota</taxon>
        <taxon>Metazoa</taxon>
        <taxon>Spiralia</taxon>
        <taxon>Lophotrochozoa</taxon>
        <taxon>Mollusca</taxon>
        <taxon>Gastropoda</taxon>
        <taxon>Heterobranchia</taxon>
        <taxon>Euthyneura</taxon>
        <taxon>Panpulmonata</taxon>
        <taxon>Sacoglossa</taxon>
        <taxon>Placobranchoidea</taxon>
        <taxon>Plakobranchidae</taxon>
        <taxon>Plakobranchus</taxon>
    </lineage>
</organism>
<dbReference type="AlphaFoldDB" id="A0AAV4BUF9"/>
<keyword evidence="2" id="KW-1185">Reference proteome</keyword>
<dbReference type="EMBL" id="BLXT01005430">
    <property type="protein sequence ID" value="GFO22637.1"/>
    <property type="molecule type" value="Genomic_DNA"/>
</dbReference>
<gene>
    <name evidence="1" type="ORF">PoB_004914200</name>
</gene>
<evidence type="ECO:0000313" key="2">
    <source>
        <dbReference type="Proteomes" id="UP000735302"/>
    </source>
</evidence>
<reference evidence="1 2" key="1">
    <citation type="journal article" date="2021" name="Elife">
        <title>Chloroplast acquisition without the gene transfer in kleptoplastic sea slugs, Plakobranchus ocellatus.</title>
        <authorList>
            <person name="Maeda T."/>
            <person name="Takahashi S."/>
            <person name="Yoshida T."/>
            <person name="Shimamura S."/>
            <person name="Takaki Y."/>
            <person name="Nagai Y."/>
            <person name="Toyoda A."/>
            <person name="Suzuki Y."/>
            <person name="Arimoto A."/>
            <person name="Ishii H."/>
            <person name="Satoh N."/>
            <person name="Nishiyama T."/>
            <person name="Hasebe M."/>
            <person name="Maruyama T."/>
            <person name="Minagawa J."/>
            <person name="Obokata J."/>
            <person name="Shigenobu S."/>
        </authorList>
    </citation>
    <scope>NUCLEOTIDE SEQUENCE [LARGE SCALE GENOMIC DNA]</scope>
</reference>